<evidence type="ECO:0000313" key="6">
    <source>
        <dbReference type="Proteomes" id="UP000019277"/>
    </source>
</evidence>
<evidence type="ECO:0008006" key="7">
    <source>
        <dbReference type="Google" id="ProtNLM"/>
    </source>
</evidence>
<gene>
    <name evidence="5" type="ORF">UO65_3466</name>
</gene>
<dbReference type="EMBL" id="AYXG01000123">
    <property type="protein sequence ID" value="EWC61200.1"/>
    <property type="molecule type" value="Genomic_DNA"/>
</dbReference>
<accession>W7IK21</accession>
<name>W7IK21_9PSEU</name>
<evidence type="ECO:0000256" key="2">
    <source>
        <dbReference type="ARBA" id="ARBA00006411"/>
    </source>
</evidence>
<proteinExistence type="inferred from homology"/>
<comment type="subcellular location">
    <subcellularLocation>
        <location evidence="1">Cytoplasm</location>
    </subcellularLocation>
</comment>
<evidence type="ECO:0000256" key="1">
    <source>
        <dbReference type="ARBA" id="ARBA00004496"/>
    </source>
</evidence>
<dbReference type="Pfam" id="PF14011">
    <property type="entry name" value="ESX-1_EspG"/>
    <property type="match status" value="1"/>
</dbReference>
<dbReference type="InterPro" id="IPR025734">
    <property type="entry name" value="EspG"/>
</dbReference>
<dbReference type="AlphaFoldDB" id="W7IK21"/>
<dbReference type="PATRIC" id="fig|909613.9.peg.3465"/>
<evidence type="ECO:0000256" key="3">
    <source>
        <dbReference type="ARBA" id="ARBA00022490"/>
    </source>
</evidence>
<dbReference type="STRING" id="909613.UO65_3466"/>
<keyword evidence="6" id="KW-1185">Reference proteome</keyword>
<evidence type="ECO:0000313" key="5">
    <source>
        <dbReference type="EMBL" id="EWC61200.1"/>
    </source>
</evidence>
<protein>
    <recommendedName>
        <fullName evidence="7">ESAT-6 protein secretion system EspG family protein</fullName>
    </recommendedName>
</protein>
<keyword evidence="4" id="KW-0143">Chaperone</keyword>
<comment type="caution">
    <text evidence="5">The sequence shown here is derived from an EMBL/GenBank/DDBJ whole genome shotgun (WGS) entry which is preliminary data.</text>
</comment>
<dbReference type="Proteomes" id="UP000019277">
    <property type="component" value="Unassembled WGS sequence"/>
</dbReference>
<comment type="similarity">
    <text evidence="2">Belongs to the EspG family.</text>
</comment>
<reference evidence="5 6" key="1">
    <citation type="journal article" date="2014" name="Genome Announc.">
        <title>Draft Genome Sequence of the Antitrypanosomally Active Sponge-Associated Bacterium Actinokineospora sp. Strain EG49.</title>
        <authorList>
            <person name="Harjes J."/>
            <person name="Ryu T."/>
            <person name="Abdelmohsen U.R."/>
            <person name="Moitinho-Silva L."/>
            <person name="Horn H."/>
            <person name="Ravasi T."/>
            <person name="Hentschel U."/>
        </authorList>
    </citation>
    <scope>NUCLEOTIDE SEQUENCE [LARGE SCALE GENOMIC DNA]</scope>
    <source>
        <strain evidence="5 6">EG49</strain>
    </source>
</reference>
<organism evidence="5 6">
    <name type="scientific">Actinokineospora spheciospongiae</name>
    <dbReference type="NCBI Taxonomy" id="909613"/>
    <lineage>
        <taxon>Bacteria</taxon>
        <taxon>Bacillati</taxon>
        <taxon>Actinomycetota</taxon>
        <taxon>Actinomycetes</taxon>
        <taxon>Pseudonocardiales</taxon>
        <taxon>Pseudonocardiaceae</taxon>
        <taxon>Actinokineospora</taxon>
    </lineage>
</organism>
<dbReference type="RefSeq" id="WP_035283623.1">
    <property type="nucleotide sequence ID" value="NZ_AYXG01000123.1"/>
</dbReference>
<keyword evidence="3" id="KW-0963">Cytoplasm</keyword>
<evidence type="ECO:0000256" key="4">
    <source>
        <dbReference type="ARBA" id="ARBA00023186"/>
    </source>
</evidence>
<sequence length="291" mass="30931">MDSGLNLGIDPDAHWSTDDGPGGAWLEATEVDLLCTFAEVTPPFPLKLTPRGTTAAQRRELFASARARLAGQGLADHRGPRGVAADLVHLLREGVGAFDLLVARRGGALGVLVLAQREEALLVTQDVRGPGGRVHLLALPTREVVDHVPDLVPAHPAALAAPFTLSRRALDAAHRAIQAAAAPPGGGRPRQLGADGLDRLLAEHGIDEQSARRLTTHLQPVLGNGQAGVAFRGGYADTWERSGPELRWLDTARGRFRLGGDPGSDWMSVNPFSGDELVAALRDLAGELWYR</sequence>
<dbReference type="OrthoDB" id="3680115at2"/>